<keyword evidence="5 7" id="KW-0472">Membrane</keyword>
<keyword evidence="3 7" id="KW-0812">Transmembrane</keyword>
<organism evidence="8 9">
    <name type="scientific">Microlunatus flavus</name>
    <dbReference type="NCBI Taxonomy" id="1036181"/>
    <lineage>
        <taxon>Bacteria</taxon>
        <taxon>Bacillati</taxon>
        <taxon>Actinomycetota</taxon>
        <taxon>Actinomycetes</taxon>
        <taxon>Propionibacteriales</taxon>
        <taxon>Propionibacteriaceae</taxon>
        <taxon>Microlunatus</taxon>
    </lineage>
</organism>
<evidence type="ECO:0000256" key="4">
    <source>
        <dbReference type="ARBA" id="ARBA00022989"/>
    </source>
</evidence>
<reference evidence="9" key="1">
    <citation type="submission" date="2016-10" db="EMBL/GenBank/DDBJ databases">
        <authorList>
            <person name="Varghese N."/>
            <person name="Submissions S."/>
        </authorList>
    </citation>
    <scope>NUCLEOTIDE SEQUENCE [LARGE SCALE GENOMIC DNA]</scope>
    <source>
        <strain evidence="9">CGMCC 4.6856</strain>
    </source>
</reference>
<evidence type="ECO:0000256" key="7">
    <source>
        <dbReference type="SAM" id="Phobius"/>
    </source>
</evidence>
<dbReference type="STRING" id="1036181.SAMN05421756_1028"/>
<gene>
    <name evidence="8" type="ORF">SAMN05421756_1028</name>
</gene>
<dbReference type="Proteomes" id="UP000198504">
    <property type="component" value="Unassembled WGS sequence"/>
</dbReference>
<feature type="region of interest" description="Disordered" evidence="6">
    <location>
        <begin position="1"/>
        <end position="35"/>
    </location>
</feature>
<evidence type="ECO:0000256" key="2">
    <source>
        <dbReference type="ARBA" id="ARBA00022475"/>
    </source>
</evidence>
<evidence type="ECO:0000256" key="5">
    <source>
        <dbReference type="ARBA" id="ARBA00023136"/>
    </source>
</evidence>
<feature type="transmembrane region" description="Helical" evidence="7">
    <location>
        <begin position="351"/>
        <end position="372"/>
    </location>
</feature>
<feature type="compositionally biased region" description="Low complexity" evidence="6">
    <location>
        <begin position="14"/>
        <end position="35"/>
    </location>
</feature>
<feature type="transmembrane region" description="Helical" evidence="7">
    <location>
        <begin position="196"/>
        <end position="214"/>
    </location>
</feature>
<accession>A0A1H9BYP4</accession>
<comment type="subcellular location">
    <subcellularLocation>
        <location evidence="1">Cell membrane</location>
        <topology evidence="1">Multi-pass membrane protein</topology>
    </subcellularLocation>
</comment>
<dbReference type="EMBL" id="FOFA01000002">
    <property type="protein sequence ID" value="SEP94080.1"/>
    <property type="molecule type" value="Genomic_DNA"/>
</dbReference>
<feature type="transmembrane region" description="Helical" evidence="7">
    <location>
        <begin position="246"/>
        <end position="264"/>
    </location>
</feature>
<keyword evidence="4 7" id="KW-1133">Transmembrane helix</keyword>
<feature type="transmembrane region" description="Helical" evidence="7">
    <location>
        <begin position="295"/>
        <end position="314"/>
    </location>
</feature>
<feature type="transmembrane region" description="Helical" evidence="7">
    <location>
        <begin position="142"/>
        <end position="160"/>
    </location>
</feature>
<feature type="transmembrane region" description="Helical" evidence="7">
    <location>
        <begin position="326"/>
        <end position="344"/>
    </location>
</feature>
<dbReference type="Pfam" id="PF02653">
    <property type="entry name" value="BPD_transp_2"/>
    <property type="match status" value="1"/>
</dbReference>
<dbReference type="PANTHER" id="PTHR47089:SF1">
    <property type="entry name" value="GUANOSINE ABC TRANSPORTER PERMEASE PROTEIN NUPP"/>
    <property type="match status" value="1"/>
</dbReference>
<proteinExistence type="predicted"/>
<dbReference type="GO" id="GO:0022857">
    <property type="term" value="F:transmembrane transporter activity"/>
    <property type="evidence" value="ECO:0007669"/>
    <property type="project" value="InterPro"/>
</dbReference>
<name>A0A1H9BYP4_9ACTN</name>
<keyword evidence="9" id="KW-1185">Reference proteome</keyword>
<sequence>MSTATTPPAGPGAGEEATPPTGPAPATGAPRTAAGPARRFPWTDVVTTVAAFVLAFLVGAVLMIVSDSDVRSKFAYFFARPSDALAASADKVGGAYGALLAGSLGGVGPITETTAQAAPLICAGLGVALAFRAGLFNIGGQGQAILGALLAAYVGFTLHLPPGLHLLVAIVAGLVGGALWGGLVGWLKAVAGAHEVIVTIMLNYVAAGLLAYLLTTTAFQRPGRTDPISPIVDWNATFPRLAGTQLHLGFVVALLAAVVVWWLLERSTTGFAIRAVGANPHAAATAGMSVARTTIITMALAGALAGLAGVQAALGPSASGLPVPLSAGIVGSIGFDAITVALLGRSTPLGTVLAGLLFGALHAGGLAMQSVAQTPLTLTTALQALIVLFVAAPALVTKLVPFVRTRKAHTSGPVPQGGLAS</sequence>
<evidence type="ECO:0000313" key="9">
    <source>
        <dbReference type="Proteomes" id="UP000198504"/>
    </source>
</evidence>
<evidence type="ECO:0000256" key="3">
    <source>
        <dbReference type="ARBA" id="ARBA00022692"/>
    </source>
</evidence>
<protein>
    <submittedName>
        <fullName evidence="8">Simple sugar transport system permease protein</fullName>
    </submittedName>
</protein>
<evidence type="ECO:0000256" key="1">
    <source>
        <dbReference type="ARBA" id="ARBA00004651"/>
    </source>
</evidence>
<dbReference type="RefSeq" id="WP_408630439.1">
    <property type="nucleotide sequence ID" value="NZ_FOFA01000002.1"/>
</dbReference>
<feature type="transmembrane region" description="Helical" evidence="7">
    <location>
        <begin position="166"/>
        <end position="187"/>
    </location>
</feature>
<feature type="transmembrane region" description="Helical" evidence="7">
    <location>
        <begin position="45"/>
        <end position="65"/>
    </location>
</feature>
<dbReference type="GO" id="GO:0005886">
    <property type="term" value="C:plasma membrane"/>
    <property type="evidence" value="ECO:0007669"/>
    <property type="project" value="UniProtKB-SubCell"/>
</dbReference>
<dbReference type="InterPro" id="IPR001851">
    <property type="entry name" value="ABC_transp_permease"/>
</dbReference>
<evidence type="ECO:0000313" key="8">
    <source>
        <dbReference type="EMBL" id="SEP94080.1"/>
    </source>
</evidence>
<keyword evidence="8" id="KW-0813">Transport</keyword>
<dbReference type="CDD" id="cd06580">
    <property type="entry name" value="TM_PBP1_transp_TpRbsC_like"/>
    <property type="match status" value="1"/>
</dbReference>
<dbReference type="PANTHER" id="PTHR47089">
    <property type="entry name" value="ABC TRANSPORTER, PERMEASE PROTEIN"/>
    <property type="match status" value="1"/>
</dbReference>
<feature type="transmembrane region" description="Helical" evidence="7">
    <location>
        <begin position="378"/>
        <end position="397"/>
    </location>
</feature>
<keyword evidence="8" id="KW-0762">Sugar transport</keyword>
<evidence type="ECO:0000256" key="6">
    <source>
        <dbReference type="SAM" id="MobiDB-lite"/>
    </source>
</evidence>
<dbReference type="AlphaFoldDB" id="A0A1H9BYP4"/>
<keyword evidence="2" id="KW-1003">Cell membrane</keyword>